<accession>A0A4Y2Q151</accession>
<dbReference type="Proteomes" id="UP000499080">
    <property type="component" value="Unassembled WGS sequence"/>
</dbReference>
<sequence>MEFLFYQKKLEVYLLFEYFDAICLPLEDQFSFTLYDMALMVQMTDKHLMQGPTGKAATGSGNLPSLGAYLECLAGTSYAPGSPSPGMMTTLTPEPG</sequence>
<proteinExistence type="predicted"/>
<reference evidence="1 2" key="1">
    <citation type="journal article" date="2019" name="Sci. Rep.">
        <title>Orb-weaving spider Araneus ventricosus genome elucidates the spidroin gene catalogue.</title>
        <authorList>
            <person name="Kono N."/>
            <person name="Nakamura H."/>
            <person name="Ohtoshi R."/>
            <person name="Moran D.A.P."/>
            <person name="Shinohara A."/>
            <person name="Yoshida Y."/>
            <person name="Fujiwara M."/>
            <person name="Mori M."/>
            <person name="Tomita M."/>
            <person name="Arakawa K."/>
        </authorList>
    </citation>
    <scope>NUCLEOTIDE SEQUENCE [LARGE SCALE GENOMIC DNA]</scope>
</reference>
<gene>
    <name evidence="1" type="ORF">AVEN_93064_1</name>
</gene>
<comment type="caution">
    <text evidence="1">The sequence shown here is derived from an EMBL/GenBank/DDBJ whole genome shotgun (WGS) entry which is preliminary data.</text>
</comment>
<keyword evidence="2" id="KW-1185">Reference proteome</keyword>
<organism evidence="1 2">
    <name type="scientific">Araneus ventricosus</name>
    <name type="common">Orbweaver spider</name>
    <name type="synonym">Epeira ventricosa</name>
    <dbReference type="NCBI Taxonomy" id="182803"/>
    <lineage>
        <taxon>Eukaryota</taxon>
        <taxon>Metazoa</taxon>
        <taxon>Ecdysozoa</taxon>
        <taxon>Arthropoda</taxon>
        <taxon>Chelicerata</taxon>
        <taxon>Arachnida</taxon>
        <taxon>Araneae</taxon>
        <taxon>Araneomorphae</taxon>
        <taxon>Entelegynae</taxon>
        <taxon>Araneoidea</taxon>
        <taxon>Araneidae</taxon>
        <taxon>Araneus</taxon>
    </lineage>
</organism>
<evidence type="ECO:0000313" key="1">
    <source>
        <dbReference type="EMBL" id="GBN56580.1"/>
    </source>
</evidence>
<name>A0A4Y2Q151_ARAVE</name>
<dbReference type="EMBL" id="BGPR01012546">
    <property type="protein sequence ID" value="GBN56580.1"/>
    <property type="molecule type" value="Genomic_DNA"/>
</dbReference>
<dbReference type="AlphaFoldDB" id="A0A4Y2Q151"/>
<protein>
    <submittedName>
        <fullName evidence="1">Uncharacterized protein</fullName>
    </submittedName>
</protein>
<evidence type="ECO:0000313" key="2">
    <source>
        <dbReference type="Proteomes" id="UP000499080"/>
    </source>
</evidence>